<dbReference type="PANTHER" id="PTHR35205:SF1">
    <property type="entry name" value="ZU5 DOMAIN-CONTAINING PROTEIN"/>
    <property type="match status" value="1"/>
</dbReference>
<keyword evidence="3" id="KW-1185">Reference proteome</keyword>
<name>A0A9P6VGM2_9HELO</name>
<accession>A0A9P6VGM2</accession>
<sequence>MRNFSTLLTPFTINYDLLWGLFYLNLKHSYASPDRLKRTTELLLRIQRVVGLFNRCIAVCEEENESRIAMVDFLDPITVILADSIAYLRDCSIHNESDRAWPDLNQSINEYLSTLDQTVRHVNDITSLSKVNQDRQIQNMSLRHALIPEPEEPGTFPNIILPFQENPRFYGRKKELQDIFDYLSPKGDQSLRTYTIFGRRGVGKTEIALQFAHTNPCAYDALFWIKCETSVGIRQSFTDVAVSLNLPGADSDGHHEENLIAVHSWLKRTKNAQVLKAYWPVGASGAILITSRKYHNFAKDLSRKGQTIRPFDPKQSWDLLLQLLGDDWKKLDQEGHIPQTEITAAKNLLGRLEGLALAIQQAAQLIKSPDLGGHNIVKTYELFKERVRTLPERHQSERSSSELALDALWDMIFNSLSRNARLLLGVLAWLSPDSIQNQLFLPRNQNALDGSLAFCKQDAKDVDGKNRASLASIITPSLAYEKASKELLDRELIKQDGPRFFSIHRVVQEATNFQNIDELQDSFDTATRLVFEQFPDRKEEESLFNRWNICQDYIPHGVFLSRKFTDYSASGKLKGSGTLAKLLSNCAWHVSSRSQICCQPANYTRYLLELGDYDVGGRVIETAAVACDDKRSIMYAEIRNTAGARLLDLNRLSQCRLAFEESKRIRTEHLTHLHPLMASINHNLGNLELALGNTEDSLDYYNQAAEGWLHNGDPSARGLALTYLCMGRVYMLQMDLDEALKLTALSEALFIRTIGRDKGFMSNVHYAYGNIHYRRDELRLAWADYNQCLKICMQGMSIHPLAAAAYYSLGCTEDWMGHRESAKGFLDKARVISELRSPNRDDGPIARNLWKTAEVLEKYPLNPYRGEAAALRARAEVAQGKLLAEGEGGVISAVQEKSARSAEEHSYDVLVPLFYR</sequence>
<dbReference type="OrthoDB" id="6161812at2759"/>
<evidence type="ECO:0000313" key="2">
    <source>
        <dbReference type="EMBL" id="KAG0647439.1"/>
    </source>
</evidence>
<feature type="domain" description="DUF7779" evidence="1">
    <location>
        <begin position="413"/>
        <end position="512"/>
    </location>
</feature>
<organism evidence="2 3">
    <name type="scientific">Hyphodiscus hymeniophilus</name>
    <dbReference type="NCBI Taxonomy" id="353542"/>
    <lineage>
        <taxon>Eukaryota</taxon>
        <taxon>Fungi</taxon>
        <taxon>Dikarya</taxon>
        <taxon>Ascomycota</taxon>
        <taxon>Pezizomycotina</taxon>
        <taxon>Leotiomycetes</taxon>
        <taxon>Helotiales</taxon>
        <taxon>Hyphodiscaceae</taxon>
        <taxon>Hyphodiscus</taxon>
    </lineage>
</organism>
<dbReference type="PANTHER" id="PTHR35205">
    <property type="entry name" value="NB-ARC AND TPR DOMAIN PROTEIN"/>
    <property type="match status" value="1"/>
</dbReference>
<dbReference type="InterPro" id="IPR056681">
    <property type="entry name" value="DUF7779"/>
</dbReference>
<dbReference type="SUPFAM" id="SSF48452">
    <property type="entry name" value="TPR-like"/>
    <property type="match status" value="1"/>
</dbReference>
<evidence type="ECO:0000259" key="1">
    <source>
        <dbReference type="Pfam" id="PF25000"/>
    </source>
</evidence>
<dbReference type="EMBL" id="VNKQ01000012">
    <property type="protein sequence ID" value="KAG0647439.1"/>
    <property type="molecule type" value="Genomic_DNA"/>
</dbReference>
<evidence type="ECO:0000313" key="3">
    <source>
        <dbReference type="Proteomes" id="UP000785200"/>
    </source>
</evidence>
<reference evidence="2" key="1">
    <citation type="submission" date="2019-07" db="EMBL/GenBank/DDBJ databases">
        <title>Hyphodiscus hymeniophilus genome sequencing and assembly.</title>
        <authorList>
            <person name="Kramer G."/>
            <person name="Nodwell J."/>
        </authorList>
    </citation>
    <scope>NUCLEOTIDE SEQUENCE</scope>
    <source>
        <strain evidence="2">ATCC 34498</strain>
    </source>
</reference>
<dbReference type="SUPFAM" id="SSF52540">
    <property type="entry name" value="P-loop containing nucleoside triphosphate hydrolases"/>
    <property type="match status" value="1"/>
</dbReference>
<dbReference type="InterPro" id="IPR011990">
    <property type="entry name" value="TPR-like_helical_dom_sf"/>
</dbReference>
<dbReference type="AlphaFoldDB" id="A0A9P6VGM2"/>
<proteinExistence type="predicted"/>
<dbReference type="Pfam" id="PF25000">
    <property type="entry name" value="DUF7779"/>
    <property type="match status" value="1"/>
</dbReference>
<protein>
    <recommendedName>
        <fullName evidence="1">DUF7779 domain-containing protein</fullName>
    </recommendedName>
</protein>
<dbReference type="Gene3D" id="1.25.40.10">
    <property type="entry name" value="Tetratricopeptide repeat domain"/>
    <property type="match status" value="2"/>
</dbReference>
<dbReference type="Gene3D" id="3.40.50.300">
    <property type="entry name" value="P-loop containing nucleotide triphosphate hydrolases"/>
    <property type="match status" value="1"/>
</dbReference>
<dbReference type="Proteomes" id="UP000785200">
    <property type="component" value="Unassembled WGS sequence"/>
</dbReference>
<gene>
    <name evidence="2" type="ORF">D0Z07_6667</name>
</gene>
<dbReference type="InterPro" id="IPR027417">
    <property type="entry name" value="P-loop_NTPase"/>
</dbReference>
<comment type="caution">
    <text evidence="2">The sequence shown here is derived from an EMBL/GenBank/DDBJ whole genome shotgun (WGS) entry which is preliminary data.</text>
</comment>